<evidence type="ECO:0000256" key="1">
    <source>
        <dbReference type="ARBA" id="ARBA00001947"/>
    </source>
</evidence>
<evidence type="ECO:0000256" key="10">
    <source>
        <dbReference type="ARBA" id="ARBA00022927"/>
    </source>
</evidence>
<dbReference type="GO" id="GO:0017038">
    <property type="term" value="P:protein import"/>
    <property type="evidence" value="ECO:0007669"/>
    <property type="project" value="InterPro"/>
</dbReference>
<feature type="region of interest" description="Disordered" evidence="14">
    <location>
        <begin position="214"/>
        <end position="237"/>
    </location>
</feature>
<proteinExistence type="inferred from homology"/>
<keyword evidence="4" id="KW-0813">Transport</keyword>
<comment type="cofactor">
    <cofactor evidence="1">
        <name>Zn(2+)</name>
        <dbReference type="ChEBI" id="CHEBI:29105"/>
    </cofactor>
</comment>
<evidence type="ECO:0000256" key="14">
    <source>
        <dbReference type="SAM" id="MobiDB-lite"/>
    </source>
</evidence>
<gene>
    <name evidence="16" type="ORF">S01H1_36965</name>
</gene>
<dbReference type="PANTHER" id="PTHR30612:SF0">
    <property type="entry name" value="CHLOROPLAST PROTEIN-TRANSPORTING ATPASE"/>
    <property type="match status" value="1"/>
</dbReference>
<comment type="similarity">
    <text evidence="3">Belongs to the SecA family.</text>
</comment>
<evidence type="ECO:0000256" key="2">
    <source>
        <dbReference type="ARBA" id="ARBA00004170"/>
    </source>
</evidence>
<evidence type="ECO:0000256" key="6">
    <source>
        <dbReference type="ARBA" id="ARBA00022723"/>
    </source>
</evidence>
<evidence type="ECO:0000259" key="15">
    <source>
        <dbReference type="Pfam" id="PF07516"/>
    </source>
</evidence>
<evidence type="ECO:0000256" key="12">
    <source>
        <dbReference type="ARBA" id="ARBA00023010"/>
    </source>
</evidence>
<dbReference type="AlphaFoldDB" id="X0USF1"/>
<evidence type="ECO:0000256" key="3">
    <source>
        <dbReference type="ARBA" id="ARBA00007650"/>
    </source>
</evidence>
<keyword evidence="9" id="KW-0067">ATP-binding</keyword>
<dbReference type="EMBL" id="BARS01023199">
    <property type="protein sequence ID" value="GAG08774.1"/>
    <property type="molecule type" value="Genomic_DNA"/>
</dbReference>
<evidence type="ECO:0000256" key="8">
    <source>
        <dbReference type="ARBA" id="ARBA00022833"/>
    </source>
</evidence>
<dbReference type="GO" id="GO:0031522">
    <property type="term" value="C:cell envelope Sec protein transport complex"/>
    <property type="evidence" value="ECO:0007669"/>
    <property type="project" value="TreeGrafter"/>
</dbReference>
<keyword evidence="12" id="KW-0811">Translocation</keyword>
<dbReference type="GO" id="GO:0005886">
    <property type="term" value="C:plasma membrane"/>
    <property type="evidence" value="ECO:0007669"/>
    <property type="project" value="TreeGrafter"/>
</dbReference>
<dbReference type="PANTHER" id="PTHR30612">
    <property type="entry name" value="SECA INNER MEMBRANE COMPONENT OF SEC PROTEIN SECRETION SYSTEM"/>
    <property type="match status" value="1"/>
</dbReference>
<feature type="non-terminal residue" evidence="16">
    <location>
        <position position="1"/>
    </location>
</feature>
<dbReference type="GO" id="GO:0006605">
    <property type="term" value="P:protein targeting"/>
    <property type="evidence" value="ECO:0007669"/>
    <property type="project" value="InterPro"/>
</dbReference>
<organism evidence="16">
    <name type="scientific">marine sediment metagenome</name>
    <dbReference type="NCBI Taxonomy" id="412755"/>
    <lineage>
        <taxon>unclassified sequences</taxon>
        <taxon>metagenomes</taxon>
        <taxon>ecological metagenomes</taxon>
    </lineage>
</organism>
<evidence type="ECO:0000256" key="13">
    <source>
        <dbReference type="ARBA" id="ARBA00023136"/>
    </source>
</evidence>
<feature type="domain" description="SecA Wing/Scaffold" evidence="15">
    <location>
        <begin position="1"/>
        <end position="204"/>
    </location>
</feature>
<evidence type="ECO:0000256" key="7">
    <source>
        <dbReference type="ARBA" id="ARBA00022741"/>
    </source>
</evidence>
<name>X0USF1_9ZZZZ</name>
<dbReference type="GO" id="GO:0006886">
    <property type="term" value="P:intracellular protein transport"/>
    <property type="evidence" value="ECO:0007669"/>
    <property type="project" value="InterPro"/>
</dbReference>
<evidence type="ECO:0000313" key="16">
    <source>
        <dbReference type="EMBL" id="GAG08774.1"/>
    </source>
</evidence>
<dbReference type="GO" id="GO:0005829">
    <property type="term" value="C:cytosol"/>
    <property type="evidence" value="ECO:0007669"/>
    <property type="project" value="TreeGrafter"/>
</dbReference>
<dbReference type="FunFam" id="1.10.3060.10:FF:000003">
    <property type="entry name" value="Protein translocase subunit SecA"/>
    <property type="match status" value="1"/>
</dbReference>
<evidence type="ECO:0000256" key="4">
    <source>
        <dbReference type="ARBA" id="ARBA00022448"/>
    </source>
</evidence>
<evidence type="ECO:0000256" key="9">
    <source>
        <dbReference type="ARBA" id="ARBA00022840"/>
    </source>
</evidence>
<dbReference type="Pfam" id="PF02810">
    <property type="entry name" value="SEC-C"/>
    <property type="match status" value="1"/>
</dbReference>
<sequence length="266" mass="31491">TKAIGRAQRNVEQMNFDIRKQLLEYDNVMNKQRGVIYKLRQQVLGGSNLKDDILVMVEDTIDEKLDLYAPPKVYPEQWNITAISEWMKRSFNIVLGLDRKELLGMKRNDLGQLLANKIKEIYDTREKEMGPEMMRYIERRVQLQIVDTRWKDHLYDLDQLRKGIGLRAYGQKDPLIEYQHESYNLFMRMNMRMKEEIIEYLFRIRLVRDGEGKDRKTLSRLSRTPISVGAERREGPREPIRKMAKIGRNDPCPCGSGKKYKKCCGR</sequence>
<dbReference type="Gene3D" id="1.10.3060.10">
    <property type="entry name" value="Helical scaffold and wing domains of SecA"/>
    <property type="match status" value="1"/>
</dbReference>
<keyword evidence="10" id="KW-0653">Protein transport</keyword>
<accession>X0USF1</accession>
<evidence type="ECO:0000256" key="11">
    <source>
        <dbReference type="ARBA" id="ARBA00022967"/>
    </source>
</evidence>
<keyword evidence="7" id="KW-0547">Nucleotide-binding</keyword>
<reference evidence="16" key="1">
    <citation type="journal article" date="2014" name="Front. Microbiol.">
        <title>High frequency of phylogenetically diverse reductive dehalogenase-homologous genes in deep subseafloor sedimentary metagenomes.</title>
        <authorList>
            <person name="Kawai M."/>
            <person name="Futagami T."/>
            <person name="Toyoda A."/>
            <person name="Takaki Y."/>
            <person name="Nishi S."/>
            <person name="Hori S."/>
            <person name="Arai W."/>
            <person name="Tsubouchi T."/>
            <person name="Morono Y."/>
            <person name="Uchiyama I."/>
            <person name="Ito T."/>
            <person name="Fujiyama A."/>
            <person name="Inagaki F."/>
            <person name="Takami H."/>
        </authorList>
    </citation>
    <scope>NUCLEOTIDE SEQUENCE</scope>
    <source>
        <strain evidence="16">Expedition CK06-06</strain>
    </source>
</reference>
<keyword evidence="8" id="KW-0862">Zinc</keyword>
<dbReference type="GO" id="GO:0043952">
    <property type="term" value="P:protein transport by the Sec complex"/>
    <property type="evidence" value="ECO:0007669"/>
    <property type="project" value="TreeGrafter"/>
</dbReference>
<dbReference type="InterPro" id="IPR036266">
    <property type="entry name" value="SecA_Wing/Scaffold_sf"/>
</dbReference>
<dbReference type="SUPFAM" id="SSF81886">
    <property type="entry name" value="Helical scaffold and wing domains of SecA"/>
    <property type="match status" value="1"/>
</dbReference>
<dbReference type="GO" id="GO:0005524">
    <property type="term" value="F:ATP binding"/>
    <property type="evidence" value="ECO:0007669"/>
    <property type="project" value="UniProtKB-KW"/>
</dbReference>
<keyword evidence="5" id="KW-0963">Cytoplasm</keyword>
<dbReference type="InterPro" id="IPR011116">
    <property type="entry name" value="SecA_Wing/Scaffold"/>
</dbReference>
<dbReference type="InterPro" id="IPR000185">
    <property type="entry name" value="SecA"/>
</dbReference>
<keyword evidence="6" id="KW-0479">Metal-binding</keyword>
<comment type="caution">
    <text evidence="16">The sequence shown here is derived from an EMBL/GenBank/DDBJ whole genome shotgun (WGS) entry which is preliminary data.</text>
</comment>
<comment type="subcellular location">
    <subcellularLocation>
        <location evidence="2">Membrane</location>
        <topology evidence="2">Peripheral membrane protein</topology>
    </subcellularLocation>
</comment>
<protein>
    <recommendedName>
        <fullName evidence="15">SecA Wing/Scaffold domain-containing protein</fullName>
    </recommendedName>
</protein>
<keyword evidence="11" id="KW-1278">Translocase</keyword>
<dbReference type="GO" id="GO:0046872">
    <property type="term" value="F:metal ion binding"/>
    <property type="evidence" value="ECO:0007669"/>
    <property type="project" value="UniProtKB-KW"/>
</dbReference>
<evidence type="ECO:0000256" key="5">
    <source>
        <dbReference type="ARBA" id="ARBA00022490"/>
    </source>
</evidence>
<keyword evidence="13" id="KW-0472">Membrane</keyword>
<dbReference type="InterPro" id="IPR004027">
    <property type="entry name" value="SEC_C_motif"/>
</dbReference>
<dbReference type="Pfam" id="PF07516">
    <property type="entry name" value="SecA_SW"/>
    <property type="match status" value="1"/>
</dbReference>